<dbReference type="Pfam" id="PF01965">
    <property type="entry name" value="DJ-1_PfpI"/>
    <property type="match status" value="1"/>
</dbReference>
<proteinExistence type="predicted"/>
<comment type="catalytic activity">
    <reaction evidence="2">
        <text>methylglyoxal + H2O = (R)-lactate + H(+)</text>
        <dbReference type="Rhea" id="RHEA:27754"/>
        <dbReference type="ChEBI" id="CHEBI:15377"/>
        <dbReference type="ChEBI" id="CHEBI:15378"/>
        <dbReference type="ChEBI" id="CHEBI:16004"/>
        <dbReference type="ChEBI" id="CHEBI:17158"/>
        <dbReference type="EC" id="4.2.1.130"/>
    </reaction>
</comment>
<dbReference type="STRING" id="50376.A0A517L2Z2"/>
<protein>
    <recommendedName>
        <fullName evidence="1">D-lactate dehydratase</fullName>
        <ecNumber evidence="1">4.2.1.130</ecNumber>
    </recommendedName>
</protein>
<dbReference type="EMBL" id="CP042188">
    <property type="protein sequence ID" value="QDS70009.1"/>
    <property type="molecule type" value="Genomic_DNA"/>
</dbReference>
<evidence type="ECO:0000256" key="1">
    <source>
        <dbReference type="ARBA" id="ARBA00013134"/>
    </source>
</evidence>
<dbReference type="InterPro" id="IPR029062">
    <property type="entry name" value="Class_I_gatase-like"/>
</dbReference>
<dbReference type="CDD" id="cd03135">
    <property type="entry name" value="GATase1_DJ-1"/>
    <property type="match status" value="1"/>
</dbReference>
<sequence length="201" mass="21168">MPSALILIADGTEEIEFVTPYDVLVRAGFQVTSVGINLKDQYATCTRNVKIVPDTTSLPSEPTTDILILPGGGPGAATFVSSSPVQHLVRAYRDAGKYTAFICAGTTALVASVKGAGKTEGLESTKMVRVTSHPSVKKDIEDAGWEYADESERVVVSGKVITSRGPGTAMGFALTIVEVLVGKEKRREVAGPMLSPDVLKG</sequence>
<dbReference type="EC" id="4.2.1.130" evidence="1"/>
<dbReference type="GO" id="GO:0005634">
    <property type="term" value="C:nucleus"/>
    <property type="evidence" value="ECO:0007669"/>
    <property type="project" value="TreeGrafter"/>
</dbReference>
<accession>A0A517L2Z2</accession>
<dbReference type="Proteomes" id="UP000316270">
    <property type="component" value="Chromosome 4"/>
</dbReference>
<dbReference type="InterPro" id="IPR050325">
    <property type="entry name" value="Prot/Nucl_acid_deglycase"/>
</dbReference>
<dbReference type="Gene3D" id="3.40.50.880">
    <property type="match status" value="1"/>
</dbReference>
<dbReference type="NCBIfam" id="TIGR01383">
    <property type="entry name" value="not_thiJ"/>
    <property type="match status" value="1"/>
</dbReference>
<keyword evidence="5" id="KW-1185">Reference proteome</keyword>
<organism evidence="4 5">
    <name type="scientific">Venturia effusa</name>
    <dbReference type="NCBI Taxonomy" id="50376"/>
    <lineage>
        <taxon>Eukaryota</taxon>
        <taxon>Fungi</taxon>
        <taxon>Dikarya</taxon>
        <taxon>Ascomycota</taxon>
        <taxon>Pezizomycotina</taxon>
        <taxon>Dothideomycetes</taxon>
        <taxon>Pleosporomycetidae</taxon>
        <taxon>Venturiales</taxon>
        <taxon>Venturiaceae</taxon>
        <taxon>Venturia</taxon>
    </lineage>
</organism>
<evidence type="ECO:0000259" key="3">
    <source>
        <dbReference type="Pfam" id="PF01965"/>
    </source>
</evidence>
<name>A0A517L2Z2_9PEZI</name>
<evidence type="ECO:0000256" key="2">
    <source>
        <dbReference type="ARBA" id="ARBA00048082"/>
    </source>
</evidence>
<evidence type="ECO:0000313" key="5">
    <source>
        <dbReference type="Proteomes" id="UP000316270"/>
    </source>
</evidence>
<dbReference type="OrthoDB" id="543156at2759"/>
<feature type="domain" description="DJ-1/PfpI" evidence="3">
    <location>
        <begin position="3"/>
        <end position="178"/>
    </location>
</feature>
<evidence type="ECO:0000313" key="4">
    <source>
        <dbReference type="EMBL" id="QDS70009.1"/>
    </source>
</evidence>
<dbReference type="GO" id="GO:0005739">
    <property type="term" value="C:mitochondrion"/>
    <property type="evidence" value="ECO:0007669"/>
    <property type="project" value="TreeGrafter"/>
</dbReference>
<dbReference type="GO" id="GO:0019172">
    <property type="term" value="F:glyoxalase III activity"/>
    <property type="evidence" value="ECO:0007669"/>
    <property type="project" value="UniProtKB-EC"/>
</dbReference>
<dbReference type="InterPro" id="IPR002818">
    <property type="entry name" value="DJ-1/PfpI"/>
</dbReference>
<dbReference type="GO" id="GO:0006979">
    <property type="term" value="P:response to oxidative stress"/>
    <property type="evidence" value="ECO:0007669"/>
    <property type="project" value="TreeGrafter"/>
</dbReference>
<dbReference type="PANTHER" id="PTHR48094">
    <property type="entry name" value="PROTEIN/NUCLEIC ACID DEGLYCASE DJ-1-RELATED"/>
    <property type="match status" value="1"/>
</dbReference>
<dbReference type="SUPFAM" id="SSF52317">
    <property type="entry name" value="Class I glutamine amidotransferase-like"/>
    <property type="match status" value="1"/>
</dbReference>
<reference evidence="4 5" key="1">
    <citation type="submission" date="2019-07" db="EMBL/GenBank/DDBJ databases">
        <title>Finished genome of Venturia effusa.</title>
        <authorList>
            <person name="Young C.A."/>
            <person name="Cox M.P."/>
            <person name="Ganley A.R.D."/>
            <person name="David W.J."/>
        </authorList>
    </citation>
    <scope>NUCLEOTIDE SEQUENCE [LARGE SCALE GENOMIC DNA]</scope>
    <source>
        <strain evidence="5">albino</strain>
    </source>
</reference>
<dbReference type="GO" id="GO:1903189">
    <property type="term" value="P:glyoxal metabolic process"/>
    <property type="evidence" value="ECO:0007669"/>
    <property type="project" value="TreeGrafter"/>
</dbReference>
<dbReference type="AlphaFoldDB" id="A0A517L2Z2"/>
<dbReference type="PANTHER" id="PTHR48094:SF12">
    <property type="entry name" value="PARKINSON DISEASE PROTEIN 7 HOMOLOG"/>
    <property type="match status" value="1"/>
</dbReference>
<gene>
    <name evidence="4" type="ORF">FKW77_003546</name>
</gene>
<dbReference type="InterPro" id="IPR006287">
    <property type="entry name" value="DJ-1"/>
</dbReference>